<dbReference type="InterPro" id="IPR024370">
    <property type="entry name" value="PBP_domain"/>
</dbReference>
<protein>
    <submittedName>
        <fullName evidence="4">Phosphate ABC transporter substrate-binding protein</fullName>
    </submittedName>
</protein>
<dbReference type="CDD" id="cd13653">
    <property type="entry name" value="PBP2_phosphate_like_1"/>
    <property type="match status" value="1"/>
</dbReference>
<comment type="caution">
    <text evidence="4">The sequence shown here is derived from an EMBL/GenBank/DDBJ whole genome shotgun (WGS) entry which is preliminary data.</text>
</comment>
<reference evidence="4 5" key="1">
    <citation type="submission" date="2022-03" db="EMBL/GenBank/DDBJ databases">
        <title>Genomic signatures underlying metal tolerance in selected Arctic bacterial isolates.</title>
        <authorList>
            <person name="Thomas F.A."/>
            <person name="Venkatachalam S."/>
            <person name="Krishnan K.P."/>
        </authorList>
    </citation>
    <scope>NUCLEOTIDE SEQUENCE [LARGE SCALE GENOMIC DNA]</scope>
    <source>
        <strain evidence="4 5">HM116</strain>
    </source>
</reference>
<evidence type="ECO:0000313" key="5">
    <source>
        <dbReference type="Proteomes" id="UP001320609"/>
    </source>
</evidence>
<proteinExistence type="predicted"/>
<feature type="chain" id="PRO_5045329462" evidence="2">
    <location>
        <begin position="18"/>
        <end position="302"/>
    </location>
</feature>
<evidence type="ECO:0000256" key="2">
    <source>
        <dbReference type="SAM" id="SignalP"/>
    </source>
</evidence>
<evidence type="ECO:0000259" key="3">
    <source>
        <dbReference type="Pfam" id="PF12849"/>
    </source>
</evidence>
<evidence type="ECO:0000256" key="1">
    <source>
        <dbReference type="ARBA" id="ARBA00022729"/>
    </source>
</evidence>
<accession>A0ABS9S5I8</accession>
<keyword evidence="1 2" id="KW-0732">Signal</keyword>
<dbReference type="Proteomes" id="UP001320609">
    <property type="component" value="Unassembled WGS sequence"/>
</dbReference>
<name>A0ABS9S5I8_9GAMM</name>
<dbReference type="InterPro" id="IPR050811">
    <property type="entry name" value="Phosphate_ABC_transporter"/>
</dbReference>
<feature type="signal peptide" evidence="2">
    <location>
        <begin position="1"/>
        <end position="17"/>
    </location>
</feature>
<dbReference type="Pfam" id="PF12849">
    <property type="entry name" value="PBP_like_2"/>
    <property type="match status" value="1"/>
</dbReference>
<dbReference type="PANTHER" id="PTHR30570">
    <property type="entry name" value="PERIPLASMIC PHOSPHATE BINDING COMPONENT OF PHOSPHATE ABC TRANSPORTER"/>
    <property type="match status" value="1"/>
</dbReference>
<dbReference type="Gene3D" id="3.40.190.10">
    <property type="entry name" value="Periplasmic binding protein-like II"/>
    <property type="match status" value="2"/>
</dbReference>
<gene>
    <name evidence="4" type="ORF">MLE19_08595</name>
</gene>
<keyword evidence="5" id="KW-1185">Reference proteome</keyword>
<feature type="domain" description="PBP" evidence="3">
    <location>
        <begin position="19"/>
        <end position="278"/>
    </location>
</feature>
<dbReference type="SUPFAM" id="SSF53850">
    <property type="entry name" value="Periplasmic binding protein-like II"/>
    <property type="match status" value="1"/>
</dbReference>
<sequence length="302" mass="32765">MHWLLMALLLVTPLAWGQTPPISGTLGAVGSDTMAGLMLRWGETLTTRYPDVKLQFQAGGSASAPTALMAGTTRLGPMSRPMTIDERDNFIERYGYPPLELKVARDALIVVVHRHNPLRALSRQQVDAIFSTSLACGAETPIRRWEQLPATRDWSFGSIALHGRNLASGTHGLFQERALCDGYFRNDISEHPGSSAVVAAVGESANAMGYAGFNHLNPAVHALSLYNDDGVAIPPNEAAIQSGDYPLSRYLYLYVNLPPDESLPPAEQALLTLIVSEEGQQIARASGFVPLTTSDLTAQQRW</sequence>
<dbReference type="EMBL" id="JAKVTW010000004">
    <property type="protein sequence ID" value="MCH4811386.1"/>
    <property type="molecule type" value="Genomic_DNA"/>
</dbReference>
<organism evidence="4 5">
    <name type="scientific">Vreelandella neptunia</name>
    <dbReference type="NCBI Taxonomy" id="115551"/>
    <lineage>
        <taxon>Bacteria</taxon>
        <taxon>Pseudomonadati</taxon>
        <taxon>Pseudomonadota</taxon>
        <taxon>Gammaproteobacteria</taxon>
        <taxon>Oceanospirillales</taxon>
        <taxon>Halomonadaceae</taxon>
        <taxon>Vreelandella</taxon>
    </lineage>
</organism>
<evidence type="ECO:0000313" key="4">
    <source>
        <dbReference type="EMBL" id="MCH4811386.1"/>
    </source>
</evidence>
<dbReference type="RefSeq" id="WP_240717764.1">
    <property type="nucleotide sequence ID" value="NZ_JAKVTW010000004.1"/>
</dbReference>
<dbReference type="PANTHER" id="PTHR30570:SF6">
    <property type="entry name" value="PHOSPHATE-BINDING PROTEIN PSTS"/>
    <property type="match status" value="1"/>
</dbReference>